<protein>
    <submittedName>
        <fullName evidence="1">Uncharacterized protein</fullName>
    </submittedName>
</protein>
<name>A0A822ZXV6_NELNU</name>
<proteinExistence type="predicted"/>
<evidence type="ECO:0000313" key="2">
    <source>
        <dbReference type="Proteomes" id="UP000607653"/>
    </source>
</evidence>
<keyword evidence="2" id="KW-1185">Reference proteome</keyword>
<reference evidence="1 2" key="1">
    <citation type="journal article" date="2020" name="Mol. Biol. Evol.">
        <title>Distinct Expression and Methylation Patterns for Genes with Different Fates following a Single Whole-Genome Duplication in Flowering Plants.</title>
        <authorList>
            <person name="Shi T."/>
            <person name="Rahmani R.S."/>
            <person name="Gugger P.F."/>
            <person name="Wang M."/>
            <person name="Li H."/>
            <person name="Zhang Y."/>
            <person name="Li Z."/>
            <person name="Wang Q."/>
            <person name="Van de Peer Y."/>
            <person name="Marchal K."/>
            <person name="Chen J."/>
        </authorList>
    </citation>
    <scope>NUCLEOTIDE SEQUENCE [LARGE SCALE GENOMIC DNA]</scope>
    <source>
        <tissue evidence="1">Leaf</tissue>
    </source>
</reference>
<accession>A0A822ZXV6</accession>
<dbReference type="AlphaFoldDB" id="A0A822ZXV6"/>
<evidence type="ECO:0000313" key="1">
    <source>
        <dbReference type="EMBL" id="DAD47676.1"/>
    </source>
</evidence>
<dbReference type="Proteomes" id="UP000607653">
    <property type="component" value="Unassembled WGS sequence"/>
</dbReference>
<sequence>MTRSPCKNSNLFIPTPLSPSFCTDHSTSLKSACPKAVMHGHACSIFT</sequence>
<dbReference type="EMBL" id="DUZY01000008">
    <property type="protein sequence ID" value="DAD47676.1"/>
    <property type="molecule type" value="Genomic_DNA"/>
</dbReference>
<organism evidence="1 2">
    <name type="scientific">Nelumbo nucifera</name>
    <name type="common">Sacred lotus</name>
    <dbReference type="NCBI Taxonomy" id="4432"/>
    <lineage>
        <taxon>Eukaryota</taxon>
        <taxon>Viridiplantae</taxon>
        <taxon>Streptophyta</taxon>
        <taxon>Embryophyta</taxon>
        <taxon>Tracheophyta</taxon>
        <taxon>Spermatophyta</taxon>
        <taxon>Magnoliopsida</taxon>
        <taxon>Proteales</taxon>
        <taxon>Nelumbonaceae</taxon>
        <taxon>Nelumbo</taxon>
    </lineage>
</organism>
<gene>
    <name evidence="1" type="ORF">HUJ06_017613</name>
</gene>
<comment type="caution">
    <text evidence="1">The sequence shown here is derived from an EMBL/GenBank/DDBJ whole genome shotgun (WGS) entry which is preliminary data.</text>
</comment>